<reference evidence="1 2" key="1">
    <citation type="journal article" date="2015" name="Nature">
        <title>rRNA introns, odd ribosomes, and small enigmatic genomes across a large radiation of phyla.</title>
        <authorList>
            <person name="Brown C.T."/>
            <person name="Hug L.A."/>
            <person name="Thomas B.C."/>
            <person name="Sharon I."/>
            <person name="Castelle C.J."/>
            <person name="Singh A."/>
            <person name="Wilkins M.J."/>
            <person name="Williams K.H."/>
            <person name="Banfield J.F."/>
        </authorList>
    </citation>
    <scope>NUCLEOTIDE SEQUENCE [LARGE SCALE GENOMIC DNA]</scope>
</reference>
<dbReference type="STRING" id="1618572.UT17_C0002G0108"/>
<organism evidence="1 2">
    <name type="scientific">Candidatus Woesebacteria bacterium GW2011_GWB1_39_10</name>
    <dbReference type="NCBI Taxonomy" id="1618572"/>
    <lineage>
        <taxon>Bacteria</taxon>
        <taxon>Candidatus Woeseibacteriota</taxon>
    </lineage>
</organism>
<dbReference type="AlphaFoldDB" id="A0A0G0LWP7"/>
<comment type="caution">
    <text evidence="1">The sequence shown here is derived from an EMBL/GenBank/DDBJ whole genome shotgun (WGS) entry which is preliminary data.</text>
</comment>
<dbReference type="EMBL" id="LBVU01000002">
    <property type="protein sequence ID" value="KKQ92445.1"/>
    <property type="molecule type" value="Genomic_DNA"/>
</dbReference>
<evidence type="ECO:0000313" key="1">
    <source>
        <dbReference type="EMBL" id="KKQ92445.1"/>
    </source>
</evidence>
<dbReference type="Proteomes" id="UP000034774">
    <property type="component" value="Unassembled WGS sequence"/>
</dbReference>
<gene>
    <name evidence="1" type="ORF">UT17_C0002G0108</name>
</gene>
<proteinExistence type="predicted"/>
<name>A0A0G0LWP7_9BACT</name>
<sequence>MQLQDLDMVRPLGTVQEIWYKAYAPAGYNPVKITSDLQTKPSIVSLSYTGTYKNLKLAHSLDGKSWGKTYQVYQHQVQVQVK</sequence>
<accession>A0A0G0LWP7</accession>
<evidence type="ECO:0000313" key="2">
    <source>
        <dbReference type="Proteomes" id="UP000034774"/>
    </source>
</evidence>
<protein>
    <submittedName>
        <fullName evidence="1">Uncharacterized protein</fullName>
    </submittedName>
</protein>